<dbReference type="GO" id="GO:0016779">
    <property type="term" value="F:nucleotidyltransferase activity"/>
    <property type="evidence" value="ECO:0007669"/>
    <property type="project" value="UniProtKB-KW"/>
</dbReference>
<dbReference type="InterPro" id="IPR049577">
    <property type="entry name" value="GMPP_N"/>
</dbReference>
<evidence type="ECO:0000313" key="2">
    <source>
        <dbReference type="EMBL" id="GAA0752271.1"/>
    </source>
</evidence>
<dbReference type="CDD" id="cd02509">
    <property type="entry name" value="GDP-M1P_Guanylyltransferase"/>
    <property type="match status" value="1"/>
</dbReference>
<dbReference type="RefSeq" id="WP_224455263.1">
    <property type="nucleotide sequence ID" value="NZ_BAAAGG010000002.1"/>
</dbReference>
<evidence type="ECO:0000313" key="3">
    <source>
        <dbReference type="Proteomes" id="UP001500185"/>
    </source>
</evidence>
<proteinExistence type="predicted"/>
<keyword evidence="2" id="KW-0548">Nucleotidyltransferase</keyword>
<accession>A0ABN1K1P1</accession>
<dbReference type="InterPro" id="IPR029044">
    <property type="entry name" value="Nucleotide-diphossugar_trans"/>
</dbReference>
<keyword evidence="3" id="KW-1185">Reference proteome</keyword>
<dbReference type="Gene3D" id="3.90.550.10">
    <property type="entry name" value="Spore Coat Polysaccharide Biosynthesis Protein SpsA, Chain A"/>
    <property type="match status" value="1"/>
</dbReference>
<dbReference type="Proteomes" id="UP001500185">
    <property type="component" value="Unassembled WGS sequence"/>
</dbReference>
<dbReference type="Pfam" id="PF00483">
    <property type="entry name" value="NTP_transferase"/>
    <property type="match status" value="1"/>
</dbReference>
<feature type="domain" description="Nucleotidyl transferase" evidence="1">
    <location>
        <begin position="8"/>
        <end position="288"/>
    </location>
</feature>
<dbReference type="InterPro" id="IPR051161">
    <property type="entry name" value="Mannose-6P_isomerase_type2"/>
</dbReference>
<dbReference type="SUPFAM" id="SSF159283">
    <property type="entry name" value="Guanosine diphospho-D-mannose pyrophosphorylase/mannose-6-phosphate isomerase linker domain"/>
    <property type="match status" value="1"/>
</dbReference>
<dbReference type="SUPFAM" id="SSF53448">
    <property type="entry name" value="Nucleotide-diphospho-sugar transferases"/>
    <property type="match status" value="1"/>
</dbReference>
<name>A0ABN1K1P1_9FLAO</name>
<comment type="caution">
    <text evidence="2">The sequence shown here is derived from an EMBL/GenBank/DDBJ whole genome shotgun (WGS) entry which is preliminary data.</text>
</comment>
<sequence length="360" mass="40958">MNKKDNYAVIMAGGVGSRFWPVSKTSYPKQFHDMLGTGKSLLQQTFLRLSKIVPSTQILILTNSEYVDLVNKQLPEIDMDQVIAEPAMRNTAPCILLSALKIYKENPKARMIVAPSDHWIEDEEAFTKDVNQAFEACSSEDLLMTLGVKPTFPNTGYGYIKFKNEDSANVKMVETFTEKPDYPTAKSFLKSGNYLWNAGIFIWKSSYIIDQYQAYLPEMFSIFEKSLFKLNTKAEHSFLEEYYSGFENISIDYGILEKATNVGVIEASFDWSDLGTWGSLHNQLPKDENENVSINAQSIFIETTNTILRTSKDKVTVVKGLDNYIIVENEDSLVILPKQDEQEIKTIRNLVMDKFGKHYG</sequence>
<keyword evidence="2" id="KW-0808">Transferase</keyword>
<protein>
    <submittedName>
        <fullName evidence="2">Mannose-1-phosphate guanylyltransferase</fullName>
    </submittedName>
</protein>
<dbReference type="EMBL" id="BAAAGG010000002">
    <property type="protein sequence ID" value="GAA0752271.1"/>
    <property type="molecule type" value="Genomic_DNA"/>
</dbReference>
<gene>
    <name evidence="2" type="ORF">GCM10009433_03210</name>
</gene>
<dbReference type="InterPro" id="IPR005835">
    <property type="entry name" value="NTP_transferase_dom"/>
</dbReference>
<reference evidence="2 3" key="1">
    <citation type="journal article" date="2019" name="Int. J. Syst. Evol. Microbiol.">
        <title>The Global Catalogue of Microorganisms (GCM) 10K type strain sequencing project: providing services to taxonomists for standard genome sequencing and annotation.</title>
        <authorList>
            <consortium name="The Broad Institute Genomics Platform"/>
            <consortium name="The Broad Institute Genome Sequencing Center for Infectious Disease"/>
            <person name="Wu L."/>
            <person name="Ma J."/>
        </authorList>
    </citation>
    <scope>NUCLEOTIDE SEQUENCE [LARGE SCALE GENOMIC DNA]</scope>
    <source>
        <strain evidence="2 3">JCM 16231</strain>
    </source>
</reference>
<dbReference type="PANTHER" id="PTHR46390:SF1">
    <property type="entry name" value="MANNOSE-1-PHOSPHATE GUANYLYLTRANSFERASE"/>
    <property type="match status" value="1"/>
</dbReference>
<dbReference type="PANTHER" id="PTHR46390">
    <property type="entry name" value="MANNOSE-1-PHOSPHATE GUANYLYLTRANSFERASE"/>
    <property type="match status" value="1"/>
</dbReference>
<organism evidence="2 3">
    <name type="scientific">Psychroflexus lacisalsi</name>
    <dbReference type="NCBI Taxonomy" id="503928"/>
    <lineage>
        <taxon>Bacteria</taxon>
        <taxon>Pseudomonadati</taxon>
        <taxon>Bacteroidota</taxon>
        <taxon>Flavobacteriia</taxon>
        <taxon>Flavobacteriales</taxon>
        <taxon>Flavobacteriaceae</taxon>
        <taxon>Psychroflexus</taxon>
    </lineage>
</organism>
<evidence type="ECO:0000259" key="1">
    <source>
        <dbReference type="Pfam" id="PF00483"/>
    </source>
</evidence>